<dbReference type="InterPro" id="IPR001680">
    <property type="entry name" value="WD40_rpt"/>
</dbReference>
<dbReference type="Pfam" id="PF24883">
    <property type="entry name" value="NPHP3_N"/>
    <property type="match status" value="1"/>
</dbReference>
<dbReference type="InterPro" id="IPR054471">
    <property type="entry name" value="GPIID_WHD"/>
</dbReference>
<dbReference type="Pfam" id="PF22939">
    <property type="entry name" value="WHD_GPIID"/>
    <property type="match status" value="1"/>
</dbReference>
<protein>
    <recommendedName>
        <fullName evidence="7">GPI inositol-deacylase</fullName>
    </recommendedName>
</protein>
<dbReference type="InterPro" id="IPR015943">
    <property type="entry name" value="WD40/YVTN_repeat-like_dom_sf"/>
</dbReference>
<feature type="domain" description="GPI inositol-deacylase winged helix" evidence="3">
    <location>
        <begin position="550"/>
        <end position="639"/>
    </location>
</feature>
<evidence type="ECO:0008006" key="7">
    <source>
        <dbReference type="Google" id="ProtNLM"/>
    </source>
</evidence>
<dbReference type="Proteomes" id="UP001187682">
    <property type="component" value="Unassembled WGS sequence"/>
</dbReference>
<dbReference type="Gene3D" id="3.40.50.1820">
    <property type="entry name" value="alpha/beta hydrolase"/>
    <property type="match status" value="1"/>
</dbReference>
<dbReference type="InterPro" id="IPR056884">
    <property type="entry name" value="NPHP3-like_N"/>
</dbReference>
<feature type="domain" description="Nephrocystin 3-like N-terminal" evidence="4">
    <location>
        <begin position="323"/>
        <end position="447"/>
    </location>
</feature>
<dbReference type="Pfam" id="PF00400">
    <property type="entry name" value="WD40"/>
    <property type="match status" value="1"/>
</dbReference>
<dbReference type="InterPro" id="IPR036322">
    <property type="entry name" value="WD40_repeat_dom_sf"/>
</dbReference>
<feature type="region of interest" description="Disordered" evidence="2">
    <location>
        <begin position="28"/>
        <end position="47"/>
    </location>
</feature>
<dbReference type="EMBL" id="ONZQ02000007">
    <property type="protein sequence ID" value="SPO03043.1"/>
    <property type="molecule type" value="Genomic_DNA"/>
</dbReference>
<proteinExistence type="predicted"/>
<dbReference type="SUPFAM" id="SSF50993">
    <property type="entry name" value="Peptidase/esterase 'gauge' domain"/>
    <property type="match status" value="1"/>
</dbReference>
<reference evidence="5" key="1">
    <citation type="submission" date="2018-03" db="EMBL/GenBank/DDBJ databases">
        <authorList>
            <person name="Guldener U."/>
        </authorList>
    </citation>
    <scope>NUCLEOTIDE SEQUENCE</scope>
</reference>
<accession>A0AAE8SVS9</accession>
<dbReference type="SUPFAM" id="SSF50978">
    <property type="entry name" value="WD40 repeat-like"/>
    <property type="match status" value="1"/>
</dbReference>
<sequence length="1519" mass="169048">MEPHHSLRPSSTASTATSSRSLLARAIARRDTKTQEPNDTPKGPLGLTTIYEPVDAAIVDLEWLPKDAAFRDDVRIHTFGYSSAIARESSLNLHDFARQLLAAITDAPAIPHEDSAKLIFVSHSMGGLVVKKAFILGHHISEFQPIVDRVCAIFFLATPHQGADIAQTLSRLVSLVPGSRPFINDLFPQSPVLQSINDEFPRYIRDIQLFSFWETKPMNYGIKTGVIVEKQSAVMNYLTERRTHLDANHRDVARYSSLDDPSYLGVRNALATAIDGQRRSTKSMKQIVDHEGQSAINQYLGVSDVPEDDIMTQDSLRLPGSSGHIVNHLRKSSLDCCFFFFVERDNTKATINAFLRSIAWQMAMLHPEILGKINEITSGWRSSPLDKIDYNLVWRQLFLAGILKVKLKRPQYWVIDAMDECRGSSDFVAFLARAQEQWPLSVLVTSRTTPEAHMASANPRVNIRSEAISDEDTRGDISLFLSLNIGMLPTVNRNATRQEMADEILQSSRGCFLWAYLVFRELRHVHTSAEARRVLGSTPSDMGALYQKVLDDMSNAEFGKSLTQAILTWAIYSFRPLSTEEVRVAIELDIDDNIDDIVRSITECGGNLVYIDSRQRLQLLHATAKEFLTRKDISSDMVLTRAEGHSRLAMVCLKHLMSRDAKVRRLSVPQGVDEPNPFHDYACNFVFQHFHNISSSDDEAFKALAKFLESPHVLGWIEYIAAHSDLQRVFQAGKTIANLLNRRAQHTPPMSLRREIALLQKWANDLTHLVTKFSRRLRLCPSAIHHLIPPFCPRDSAVRKQFTSTRGMTVQGLSASGWDDCLVSISFPKGMKPTIVACGPGRFAVGMVSGKVVVYDDSIFQEVQELDHKEPVWCLAFGETDRYLASASAKSIKVWDLNVWQELYKFPVQALCISMTFTENDSTLLLAMRNNQLICADLVQGSIQDDPIDWTRDFGEEGPELQFKQPTMAAMNPTTGFLAVVYRGEDMVIWDIAQDGIHDIYEKETGSRANFSNKIAGGSATVRALTFSQAEGTNLLATTYFDGDLYVYNTETGEPIANMPGANAMVLTSSPDGRTLAGSDSRGSIILFDFETLKFLYRIQFDNSSIIAKSLAITTDNLRLVEVRGNQCRVWEPPVLLRQDMDDEQSDSVSLSTGPQEIDYEASDALNITAIACVRAAPIVFYGKEDGSVHACDISGEPQSQQLFVQTTGCPIKLIHFDEAGGVLSCGDLAGRVTGRTVVRRQRNKWDVSSPLVDIWAGCLLTQVLVSKKHSHLLLSSEKHDTLWPIPKQGEGVWVERIGGRREPRWLSHPSNHDILLLIGDREAQIYSWTNLQRLASVSLSASPDSSIERLIPLQGSQRFITYARDTSTAAGPSQSAGQVWDLSKFVPDAEAVTPMEVNSALVSKAEVIIGVFASRLIFLTGDYWVCSISIESSEDIPVRHFFIPNDWISVVNQLVMGVGKGGEIIFMKQSELAVIKRGLEVTETGAIFRPGRGHSPRPSVVPLRSGRPRPVGGHSSSL</sequence>
<name>A0AAE8SVS9_9PEZI</name>
<evidence type="ECO:0000256" key="2">
    <source>
        <dbReference type="SAM" id="MobiDB-lite"/>
    </source>
</evidence>
<feature type="region of interest" description="Disordered" evidence="2">
    <location>
        <begin position="1488"/>
        <end position="1519"/>
    </location>
</feature>
<dbReference type="InterPro" id="IPR029058">
    <property type="entry name" value="AB_hydrolase_fold"/>
</dbReference>
<evidence type="ECO:0000259" key="3">
    <source>
        <dbReference type="Pfam" id="PF22939"/>
    </source>
</evidence>
<keyword evidence="1" id="KW-0677">Repeat</keyword>
<evidence type="ECO:0000313" key="6">
    <source>
        <dbReference type="Proteomes" id="UP001187682"/>
    </source>
</evidence>
<dbReference type="Gene3D" id="2.130.10.10">
    <property type="entry name" value="YVTN repeat-like/Quinoprotein amine dehydrogenase"/>
    <property type="match status" value="2"/>
</dbReference>
<dbReference type="PANTHER" id="PTHR10039">
    <property type="entry name" value="AMELOGENIN"/>
    <property type="match status" value="1"/>
</dbReference>
<keyword evidence="6" id="KW-1185">Reference proteome</keyword>
<comment type="caution">
    <text evidence="5">The sequence shown here is derived from an EMBL/GenBank/DDBJ whole genome shotgun (WGS) entry which is preliminary data.</text>
</comment>
<dbReference type="SMART" id="SM00320">
    <property type="entry name" value="WD40"/>
    <property type="match status" value="3"/>
</dbReference>
<evidence type="ECO:0000256" key="1">
    <source>
        <dbReference type="ARBA" id="ARBA00022737"/>
    </source>
</evidence>
<gene>
    <name evidence="5" type="ORF">DNG_05724</name>
</gene>
<organism evidence="5 6">
    <name type="scientific">Cephalotrichum gorgonifer</name>
    <dbReference type="NCBI Taxonomy" id="2041049"/>
    <lineage>
        <taxon>Eukaryota</taxon>
        <taxon>Fungi</taxon>
        <taxon>Dikarya</taxon>
        <taxon>Ascomycota</taxon>
        <taxon>Pezizomycotina</taxon>
        <taxon>Sordariomycetes</taxon>
        <taxon>Hypocreomycetidae</taxon>
        <taxon>Microascales</taxon>
        <taxon>Microascaceae</taxon>
        <taxon>Cephalotrichum</taxon>
    </lineage>
</organism>
<dbReference type="SUPFAM" id="SSF53474">
    <property type="entry name" value="alpha/beta-Hydrolases"/>
    <property type="match status" value="1"/>
</dbReference>
<dbReference type="PANTHER" id="PTHR10039:SF16">
    <property type="entry name" value="GPI INOSITOL-DEACYLASE"/>
    <property type="match status" value="1"/>
</dbReference>
<evidence type="ECO:0000259" key="4">
    <source>
        <dbReference type="Pfam" id="PF24883"/>
    </source>
</evidence>
<evidence type="ECO:0000313" key="5">
    <source>
        <dbReference type="EMBL" id="SPO03043.1"/>
    </source>
</evidence>